<dbReference type="STRING" id="322505.SAMN04487836_13526"/>
<dbReference type="InterPro" id="IPR047218">
    <property type="entry name" value="YocR/YhdH-like"/>
</dbReference>
<dbReference type="PROSITE" id="PS50267">
    <property type="entry name" value="NA_NEUROTRAN_SYMP_3"/>
    <property type="match status" value="1"/>
</dbReference>
<feature type="transmembrane region" description="Helical" evidence="7">
    <location>
        <begin position="388"/>
        <end position="408"/>
    </location>
</feature>
<accession>A0A1H6RCQ2</accession>
<dbReference type="CDD" id="cd10336">
    <property type="entry name" value="SLC6sbd_Tyt1-Like"/>
    <property type="match status" value="1"/>
</dbReference>
<evidence type="ECO:0000256" key="5">
    <source>
        <dbReference type="ARBA" id="ARBA00023136"/>
    </source>
</evidence>
<feature type="transmembrane region" description="Helical" evidence="7">
    <location>
        <begin position="39"/>
        <end position="64"/>
    </location>
</feature>
<dbReference type="PANTHER" id="PTHR42948">
    <property type="entry name" value="TRANSPORTER"/>
    <property type="match status" value="1"/>
</dbReference>
<keyword evidence="5 7" id="KW-0472">Membrane</keyword>
<dbReference type="PROSITE" id="PS00610">
    <property type="entry name" value="NA_NEUROTRAN_SYMP_1"/>
    <property type="match status" value="1"/>
</dbReference>
<dbReference type="AlphaFoldDB" id="A0A1H6RCQ2"/>
<feature type="transmembrane region" description="Helical" evidence="7">
    <location>
        <begin position="263"/>
        <end position="283"/>
    </location>
</feature>
<feature type="transmembrane region" description="Helical" evidence="7">
    <location>
        <begin position="85"/>
        <end position="103"/>
    </location>
</feature>
<dbReference type="eggNOG" id="COG0733">
    <property type="taxonomic scope" value="Bacteria"/>
</dbReference>
<evidence type="ECO:0000256" key="4">
    <source>
        <dbReference type="ARBA" id="ARBA00022989"/>
    </source>
</evidence>
<reference evidence="9" key="1">
    <citation type="submission" date="2016-10" db="EMBL/GenBank/DDBJ databases">
        <authorList>
            <person name="Varghese N."/>
        </authorList>
    </citation>
    <scope>NUCLEOTIDE SEQUENCE [LARGE SCALE GENOMIC DNA]</scope>
    <source>
        <strain evidence="9">DSM 20406</strain>
    </source>
</reference>
<dbReference type="GO" id="GO:0015293">
    <property type="term" value="F:symporter activity"/>
    <property type="evidence" value="ECO:0007669"/>
    <property type="project" value="UniProtKB-KW"/>
</dbReference>
<feature type="transmembrane region" description="Helical" evidence="7">
    <location>
        <begin position="348"/>
        <end position="368"/>
    </location>
</feature>
<dbReference type="GO" id="GO:0016020">
    <property type="term" value="C:membrane"/>
    <property type="evidence" value="ECO:0007669"/>
    <property type="project" value="UniProtKB-SubCell"/>
</dbReference>
<evidence type="ECO:0000256" key="6">
    <source>
        <dbReference type="RuleBase" id="RU003732"/>
    </source>
</evidence>
<keyword evidence="3 6" id="KW-0812">Transmembrane</keyword>
<dbReference type="Proteomes" id="UP000183028">
    <property type="component" value="Unassembled WGS sequence"/>
</dbReference>
<evidence type="ECO:0000256" key="2">
    <source>
        <dbReference type="ARBA" id="ARBA00022448"/>
    </source>
</evidence>
<evidence type="ECO:0000256" key="3">
    <source>
        <dbReference type="ARBA" id="ARBA00022692"/>
    </source>
</evidence>
<name>A0A1H6RCQ2_9FIRM</name>
<dbReference type="PRINTS" id="PR00176">
    <property type="entry name" value="NANEUSMPORT"/>
</dbReference>
<dbReference type="Pfam" id="PF00209">
    <property type="entry name" value="SNF"/>
    <property type="match status" value="2"/>
</dbReference>
<evidence type="ECO:0000256" key="7">
    <source>
        <dbReference type="SAM" id="Phobius"/>
    </source>
</evidence>
<sequence length="450" mass="49655">MKRESFNSRLGFILVSAGCAIGIGNVWKFPYLVGQNGGGLFVLIYLVFLALIGVPILSMELAIGRASRKSVVQAYKKLEPAKSQWHLHGWIANIGCILLMMYYTTVSGWMLDYAFRFLTGQFRRVTLMSADGVFAQLLSNPAEMMVAMIVTVIGGFIVCSFGLQKGLEKITKLMMSCLLGLIVLLAIHSLFLKGGMAGLKFYLMPSFKNMMMTGGLRRVVLSAMSQAFFTLSVGIGAMEIFGSYMSKEESLLQESITIASLDAFVAIVSGLIIFPACFAFGVAPDQGPSLIFVTLPKVFISMPLGRLWGTLFFVFMTFASFSTVMAVFENLIASAMDNFHWSRKKATIIFAIVILVLSTPCTLGYNLLSNITVANKNILEIEDFIVSNILLPLGSLVFLLFCVTKYGWKAENYMAEANLGKGIKVKSWMIPYFRYVLPILIIIVLVQGLF</sequence>
<feature type="transmembrane region" description="Helical" evidence="7">
    <location>
        <begin position="219"/>
        <end position="242"/>
    </location>
</feature>
<organism evidence="8 9">
    <name type="scientific">Sharpea azabuensis</name>
    <dbReference type="NCBI Taxonomy" id="322505"/>
    <lineage>
        <taxon>Bacteria</taxon>
        <taxon>Bacillati</taxon>
        <taxon>Bacillota</taxon>
        <taxon>Erysipelotrichia</taxon>
        <taxon>Erysipelotrichales</taxon>
        <taxon>Coprobacillaceae</taxon>
        <taxon>Sharpea</taxon>
    </lineage>
</organism>
<gene>
    <name evidence="8" type="ORF">SAMN04487834_100640</name>
</gene>
<feature type="transmembrane region" description="Helical" evidence="7">
    <location>
        <begin position="429"/>
        <end position="449"/>
    </location>
</feature>
<feature type="transmembrane region" description="Helical" evidence="7">
    <location>
        <begin position="307"/>
        <end position="328"/>
    </location>
</feature>
<feature type="transmembrane region" description="Helical" evidence="7">
    <location>
        <begin position="144"/>
        <end position="163"/>
    </location>
</feature>
<keyword evidence="9" id="KW-1185">Reference proteome</keyword>
<keyword evidence="4 7" id="KW-1133">Transmembrane helix</keyword>
<dbReference type="PANTHER" id="PTHR42948:SF1">
    <property type="entry name" value="TRANSPORTER"/>
    <property type="match status" value="1"/>
</dbReference>
<evidence type="ECO:0000313" key="9">
    <source>
        <dbReference type="Proteomes" id="UP000183028"/>
    </source>
</evidence>
<dbReference type="EMBL" id="FNYK01000006">
    <property type="protein sequence ID" value="SEI49395.1"/>
    <property type="molecule type" value="Genomic_DNA"/>
</dbReference>
<dbReference type="RefSeq" id="WP_074731312.1">
    <property type="nucleotide sequence ID" value="NZ_FNYK01000006.1"/>
</dbReference>
<keyword evidence="6" id="KW-0769">Symport</keyword>
<evidence type="ECO:0000256" key="1">
    <source>
        <dbReference type="ARBA" id="ARBA00004141"/>
    </source>
</evidence>
<dbReference type="InterPro" id="IPR037272">
    <property type="entry name" value="SNS_sf"/>
</dbReference>
<dbReference type="NCBIfam" id="NF037979">
    <property type="entry name" value="Na_transp"/>
    <property type="match status" value="1"/>
</dbReference>
<evidence type="ECO:0000313" key="8">
    <source>
        <dbReference type="EMBL" id="SEI49395.1"/>
    </source>
</evidence>
<proteinExistence type="inferred from homology"/>
<comment type="similarity">
    <text evidence="6">Belongs to the sodium:neurotransmitter symporter (SNF) (TC 2.A.22) family.</text>
</comment>
<dbReference type="SUPFAM" id="SSF161070">
    <property type="entry name" value="SNF-like"/>
    <property type="match status" value="1"/>
</dbReference>
<keyword evidence="2 6" id="KW-0813">Transport</keyword>
<feature type="transmembrane region" description="Helical" evidence="7">
    <location>
        <begin position="175"/>
        <end position="199"/>
    </location>
</feature>
<protein>
    <recommendedName>
        <fullName evidence="6">Transporter</fullName>
    </recommendedName>
</protein>
<dbReference type="InterPro" id="IPR000175">
    <property type="entry name" value="Na/ntran_symport"/>
</dbReference>
<dbReference type="OrthoDB" id="9762833at2"/>
<comment type="subcellular location">
    <subcellularLocation>
        <location evidence="1">Membrane</location>
        <topology evidence="1">Multi-pass membrane protein</topology>
    </subcellularLocation>
</comment>
<feature type="transmembrane region" description="Helical" evidence="7">
    <location>
        <begin position="12"/>
        <end position="33"/>
    </location>
</feature>